<protein>
    <recommendedName>
        <fullName evidence="3">Sulfotransferase domain-containing protein</fullName>
    </recommendedName>
</protein>
<feature type="compositionally biased region" description="Basic and acidic residues" evidence="1">
    <location>
        <begin position="47"/>
        <end position="58"/>
    </location>
</feature>
<dbReference type="AlphaFoldDB" id="A0A7S2ZHZ2"/>
<dbReference type="Gene3D" id="3.40.50.300">
    <property type="entry name" value="P-loop containing nucleotide triphosphate hydrolases"/>
    <property type="match status" value="1"/>
</dbReference>
<dbReference type="EMBL" id="HBHW01011460">
    <property type="protein sequence ID" value="CAE0040862.1"/>
    <property type="molecule type" value="Transcribed_RNA"/>
</dbReference>
<evidence type="ECO:0000313" key="2">
    <source>
        <dbReference type="EMBL" id="CAE0040862.1"/>
    </source>
</evidence>
<accession>A0A7S2ZHZ2</accession>
<dbReference type="SUPFAM" id="SSF52540">
    <property type="entry name" value="P-loop containing nucleoside triphosphate hydrolases"/>
    <property type="match status" value="1"/>
</dbReference>
<dbReference type="InterPro" id="IPR027417">
    <property type="entry name" value="P-loop_NTPase"/>
</dbReference>
<evidence type="ECO:0008006" key="3">
    <source>
        <dbReference type="Google" id="ProtNLM"/>
    </source>
</evidence>
<evidence type="ECO:0000256" key="1">
    <source>
        <dbReference type="SAM" id="MobiDB-lite"/>
    </source>
</evidence>
<organism evidence="2">
    <name type="scientific">Rhodosorus marinus</name>
    <dbReference type="NCBI Taxonomy" id="101924"/>
    <lineage>
        <taxon>Eukaryota</taxon>
        <taxon>Rhodophyta</taxon>
        <taxon>Stylonematophyceae</taxon>
        <taxon>Stylonematales</taxon>
        <taxon>Stylonemataceae</taxon>
        <taxon>Rhodosorus</taxon>
    </lineage>
</organism>
<sequence length="444" mass="50474">MAAARGKPSRRGSGSLNWKPIAVVGALMVVVFVVQGQLPGIPGSTRVEQHKNPTRGEEVTSDIYDDYGNEEEDRKAVEQVNEQLNRKGSEHEFDHLSRRIPACNKNKKPARSFFIIMTSHAGSTALISQLVEHPQVYWDRGPDAVGTFEPMNQPKFRAKSGNVTAGIEWIREYFTMVLEKGKMPGFKLGILPVLKYPEEFKKIIDEFDTKIIFNYRRDHLKRAIGRYAYHYLGDKTSIGGINTNSEEGLHALEDRCSTGVGCSYEITNMANLHCIMTRSWKAHQYKVDGIKMISDGCVLEEPYEDYLKYPTDVYHQSLDFLGLERVDTSAAREKGTSDKICEVVENFAELCAAFAECPAWNESLRNREDGCSCDDYKYTSMGGPGVNPICETWPPEGYEKWCFGICEACPETLTLRERAGRRWPWIPESKETWETYRKEQGLDR</sequence>
<proteinExistence type="predicted"/>
<reference evidence="2" key="1">
    <citation type="submission" date="2021-01" db="EMBL/GenBank/DDBJ databases">
        <authorList>
            <person name="Corre E."/>
            <person name="Pelletier E."/>
            <person name="Niang G."/>
            <person name="Scheremetjew M."/>
            <person name="Finn R."/>
            <person name="Kale V."/>
            <person name="Holt S."/>
            <person name="Cochrane G."/>
            <person name="Meng A."/>
            <person name="Brown T."/>
            <person name="Cohen L."/>
        </authorList>
    </citation>
    <scope>NUCLEOTIDE SEQUENCE</scope>
    <source>
        <strain evidence="2">CCMP 769</strain>
    </source>
</reference>
<feature type="region of interest" description="Disordered" evidence="1">
    <location>
        <begin position="42"/>
        <end position="63"/>
    </location>
</feature>
<gene>
    <name evidence="2" type="ORF">RMAR00112_LOCUS8826</name>
</gene>
<name>A0A7S2ZHZ2_9RHOD</name>